<dbReference type="EMBL" id="DSEU01000004">
    <property type="protein sequence ID" value="HEM66217.1"/>
    <property type="molecule type" value="Genomic_DNA"/>
</dbReference>
<name>A0A7J2U1L2_9CREN</name>
<accession>A0A7J2U1L2</accession>
<proteinExistence type="predicted"/>
<sequence>MGDLPNYLNVVKGIENIVICMEASIRGWLIRCTNCGTKWVLEVSFDLKDSKLIYHYCKVCRKNTFHEVLGRAEKMNVG</sequence>
<protein>
    <submittedName>
        <fullName evidence="1">Uncharacterized protein</fullName>
    </submittedName>
</protein>
<comment type="caution">
    <text evidence="1">The sequence shown here is derived from an EMBL/GenBank/DDBJ whole genome shotgun (WGS) entry which is preliminary data.</text>
</comment>
<reference evidence="1" key="1">
    <citation type="journal article" date="2020" name="mSystems">
        <title>Genome- and Community-Level Interaction Insights into Carbon Utilization and Element Cycling Functions of Hydrothermarchaeota in Hydrothermal Sediment.</title>
        <authorList>
            <person name="Zhou Z."/>
            <person name="Liu Y."/>
            <person name="Xu W."/>
            <person name="Pan J."/>
            <person name="Luo Z.H."/>
            <person name="Li M."/>
        </authorList>
    </citation>
    <scope>NUCLEOTIDE SEQUENCE [LARGE SCALE GENOMIC DNA]</scope>
    <source>
        <strain evidence="1">SpSt-125</strain>
    </source>
</reference>
<evidence type="ECO:0000313" key="1">
    <source>
        <dbReference type="EMBL" id="HEM66217.1"/>
    </source>
</evidence>
<organism evidence="1">
    <name type="scientific">Ignisphaera aggregans</name>
    <dbReference type="NCBI Taxonomy" id="334771"/>
    <lineage>
        <taxon>Archaea</taxon>
        <taxon>Thermoproteota</taxon>
        <taxon>Thermoprotei</taxon>
        <taxon>Desulfurococcales</taxon>
        <taxon>Desulfurococcaceae</taxon>
        <taxon>Ignisphaera</taxon>
    </lineage>
</organism>
<gene>
    <name evidence="1" type="ORF">ENO26_01375</name>
</gene>
<dbReference type="AlphaFoldDB" id="A0A7J2U1L2"/>